<dbReference type="Proteomes" id="UP000287651">
    <property type="component" value="Unassembled WGS sequence"/>
</dbReference>
<organism evidence="1 2">
    <name type="scientific">Ensete ventricosum</name>
    <name type="common">Abyssinian banana</name>
    <name type="synonym">Musa ensete</name>
    <dbReference type="NCBI Taxonomy" id="4639"/>
    <lineage>
        <taxon>Eukaryota</taxon>
        <taxon>Viridiplantae</taxon>
        <taxon>Streptophyta</taxon>
        <taxon>Embryophyta</taxon>
        <taxon>Tracheophyta</taxon>
        <taxon>Spermatophyta</taxon>
        <taxon>Magnoliopsida</taxon>
        <taxon>Liliopsida</taxon>
        <taxon>Zingiberales</taxon>
        <taxon>Musaceae</taxon>
        <taxon>Ensete</taxon>
    </lineage>
</organism>
<evidence type="ECO:0000313" key="1">
    <source>
        <dbReference type="EMBL" id="RRT52140.1"/>
    </source>
</evidence>
<proteinExistence type="predicted"/>
<evidence type="ECO:0000313" key="2">
    <source>
        <dbReference type="Proteomes" id="UP000287651"/>
    </source>
</evidence>
<protein>
    <submittedName>
        <fullName evidence="1">Uncharacterized protein</fullName>
    </submittedName>
</protein>
<sequence>MRSCPRATPPYASATPAGGRSCQWSLLPAAAHAGGSLGCGATPYGLTTGSRPLGPGHERCLRQQVLPLQVPTMPAGGRACWRPPLQGAWPWPATPFLAAFTAKMQ</sequence>
<reference evidence="1 2" key="1">
    <citation type="journal article" date="2014" name="Agronomy (Basel)">
        <title>A Draft Genome Sequence for Ensete ventricosum, the Drought-Tolerant Tree Against Hunger.</title>
        <authorList>
            <person name="Harrison J."/>
            <person name="Moore K.A."/>
            <person name="Paszkiewicz K."/>
            <person name="Jones T."/>
            <person name="Grant M."/>
            <person name="Ambacheew D."/>
            <person name="Muzemil S."/>
            <person name="Studholme D.J."/>
        </authorList>
    </citation>
    <scope>NUCLEOTIDE SEQUENCE [LARGE SCALE GENOMIC DNA]</scope>
</reference>
<gene>
    <name evidence="1" type="ORF">B296_00027125</name>
</gene>
<dbReference type="EMBL" id="AMZH03011834">
    <property type="protein sequence ID" value="RRT52140.1"/>
    <property type="molecule type" value="Genomic_DNA"/>
</dbReference>
<name>A0A426YKE0_ENSVE</name>
<comment type="caution">
    <text evidence="1">The sequence shown here is derived from an EMBL/GenBank/DDBJ whole genome shotgun (WGS) entry which is preliminary data.</text>
</comment>
<dbReference type="AlphaFoldDB" id="A0A426YKE0"/>
<accession>A0A426YKE0</accession>